<feature type="transmembrane region" description="Helical" evidence="6">
    <location>
        <begin position="482"/>
        <end position="505"/>
    </location>
</feature>
<gene>
    <name evidence="9" type="ORF">G3T37_00495</name>
</gene>
<proteinExistence type="predicted"/>
<keyword evidence="2" id="KW-1003">Cell membrane</keyword>
<evidence type="ECO:0000256" key="5">
    <source>
        <dbReference type="ARBA" id="ARBA00023136"/>
    </source>
</evidence>
<dbReference type="AlphaFoldDB" id="A0A7C9PKH7"/>
<feature type="domain" description="ComEC/Rec2-related protein" evidence="8">
    <location>
        <begin position="209"/>
        <end position="474"/>
    </location>
</feature>
<accession>A0A7C9PKH7</accession>
<feature type="transmembrane region" description="Helical" evidence="6">
    <location>
        <begin position="260"/>
        <end position="277"/>
    </location>
</feature>
<evidence type="ECO:0000256" key="1">
    <source>
        <dbReference type="ARBA" id="ARBA00004651"/>
    </source>
</evidence>
<evidence type="ECO:0000256" key="3">
    <source>
        <dbReference type="ARBA" id="ARBA00022692"/>
    </source>
</evidence>
<dbReference type="InterPro" id="IPR036866">
    <property type="entry name" value="RibonucZ/Hydroxyglut_hydro"/>
</dbReference>
<dbReference type="InterPro" id="IPR001279">
    <property type="entry name" value="Metallo-B-lactamas"/>
</dbReference>
<feature type="transmembrane region" description="Helical" evidence="6">
    <location>
        <begin position="359"/>
        <end position="380"/>
    </location>
</feature>
<evidence type="ECO:0000259" key="7">
    <source>
        <dbReference type="Pfam" id="PF00753"/>
    </source>
</evidence>
<reference evidence="9 10" key="1">
    <citation type="journal article" date="2014" name="Int. J. Syst. Evol. Microbiol.">
        <title>Description of Galbitalea soli gen. nov., sp. nov., and Frondihabitans sucicola sp. nov.</title>
        <authorList>
            <person name="Kim S.J."/>
            <person name="Lim J.M."/>
            <person name="Ahn J.H."/>
            <person name="Weon H.Y."/>
            <person name="Hamada M."/>
            <person name="Suzuki K."/>
            <person name="Ahn T.Y."/>
            <person name="Kwon S.W."/>
        </authorList>
    </citation>
    <scope>NUCLEOTIDE SEQUENCE [LARGE SCALE GENOMIC DNA]</scope>
    <source>
        <strain evidence="9 10">NBRC 108727</strain>
    </source>
</reference>
<organism evidence="9 10">
    <name type="scientific">Galbitalea soli</name>
    <dbReference type="NCBI Taxonomy" id="1268042"/>
    <lineage>
        <taxon>Bacteria</taxon>
        <taxon>Bacillati</taxon>
        <taxon>Actinomycetota</taxon>
        <taxon>Actinomycetes</taxon>
        <taxon>Micrococcales</taxon>
        <taxon>Microbacteriaceae</taxon>
        <taxon>Galbitalea</taxon>
    </lineage>
</organism>
<dbReference type="InterPro" id="IPR004477">
    <property type="entry name" value="ComEC_N"/>
</dbReference>
<feature type="domain" description="Metallo-beta-lactamase" evidence="7">
    <location>
        <begin position="519"/>
        <end position="576"/>
    </location>
</feature>
<evidence type="ECO:0000256" key="6">
    <source>
        <dbReference type="SAM" id="Phobius"/>
    </source>
</evidence>
<comment type="caution">
    <text evidence="9">The sequence shown here is derived from an EMBL/GenBank/DDBJ whole genome shotgun (WGS) entry which is preliminary data.</text>
</comment>
<dbReference type="Pfam" id="PF00753">
    <property type="entry name" value="Lactamase_B"/>
    <property type="match status" value="1"/>
</dbReference>
<feature type="transmembrane region" description="Helical" evidence="6">
    <location>
        <begin position="453"/>
        <end position="475"/>
    </location>
</feature>
<dbReference type="Gene3D" id="3.60.15.10">
    <property type="entry name" value="Ribonuclease Z/Hydroxyacylglutathione hydrolase-like"/>
    <property type="match status" value="1"/>
</dbReference>
<dbReference type="RefSeq" id="WP_163471457.1">
    <property type="nucleotide sequence ID" value="NZ_JAAGWZ010000001.1"/>
</dbReference>
<dbReference type="GO" id="GO:0005886">
    <property type="term" value="C:plasma membrane"/>
    <property type="evidence" value="ECO:0007669"/>
    <property type="project" value="UniProtKB-SubCell"/>
</dbReference>
<dbReference type="InterPro" id="IPR052159">
    <property type="entry name" value="Competence_DNA_uptake"/>
</dbReference>
<evidence type="ECO:0000256" key="2">
    <source>
        <dbReference type="ARBA" id="ARBA00022475"/>
    </source>
</evidence>
<protein>
    <submittedName>
        <fullName evidence="9">MBL fold metallo-hydrolase</fullName>
    </submittedName>
</protein>
<feature type="transmembrane region" description="Helical" evidence="6">
    <location>
        <begin position="392"/>
        <end position="414"/>
    </location>
</feature>
<dbReference type="PANTHER" id="PTHR30619:SF1">
    <property type="entry name" value="RECOMBINATION PROTEIN 2"/>
    <property type="match status" value="1"/>
</dbReference>
<keyword evidence="5 6" id="KW-0472">Membrane</keyword>
<dbReference type="Proteomes" id="UP000479756">
    <property type="component" value="Unassembled WGS sequence"/>
</dbReference>
<dbReference type="GO" id="GO:0016787">
    <property type="term" value="F:hydrolase activity"/>
    <property type="evidence" value="ECO:0007669"/>
    <property type="project" value="UniProtKB-KW"/>
</dbReference>
<feature type="transmembrane region" description="Helical" evidence="6">
    <location>
        <begin position="421"/>
        <end position="441"/>
    </location>
</feature>
<evidence type="ECO:0000256" key="4">
    <source>
        <dbReference type="ARBA" id="ARBA00022989"/>
    </source>
</evidence>
<feature type="transmembrane region" description="Helical" evidence="6">
    <location>
        <begin position="230"/>
        <end position="253"/>
    </location>
</feature>
<feature type="transmembrane region" description="Helical" evidence="6">
    <location>
        <begin position="60"/>
        <end position="79"/>
    </location>
</feature>
<keyword evidence="9" id="KW-0378">Hydrolase</keyword>
<dbReference type="NCBIfam" id="TIGR00360">
    <property type="entry name" value="ComEC_N-term"/>
    <property type="match status" value="1"/>
</dbReference>
<dbReference type="SUPFAM" id="SSF56281">
    <property type="entry name" value="Metallo-hydrolase/oxidoreductase"/>
    <property type="match status" value="1"/>
</dbReference>
<dbReference type="EMBL" id="JAAGWZ010000001">
    <property type="protein sequence ID" value="NEM89832.1"/>
    <property type="molecule type" value="Genomic_DNA"/>
</dbReference>
<name>A0A7C9PKH7_9MICO</name>
<keyword evidence="10" id="KW-1185">Reference proteome</keyword>
<sequence>MTGARIGIPALTAWVATAVCLQAPGAAWLWMIGLATVALAGLALAGGLARARRRPAPAALLLAVVAACFAAVAAGSVVAHDPARHPPELSGVRTLSDARLVTAQTVIPGTRHFAATLVRAQGRGYAVPVLVFDGAPHERIELGSTIRLSGRLRATPRADSASFLVFASGPARVLAPPPPYLAWAGALRHGFGRAAARLPGDASGLLPGLALGDTVAVDPSLTTAMTTSSLTHLTAVSGANCAVVIGLVVLVGGALGLSRGIRIAAALVVLLAFVVLVTPQPSVLRAAVMAALVLVSLARGRPVQGVPVISVAVAVLVLADPWLAVQFGFVLSVVATVALVVIAPPLARRLGRWMPGWLALTLAVPASAQLLCQPVLILLAPTLPLYGVVANVFAEPAAPVATVIGLLACVLLPVCAPLGQLLTAVAWLPAAWIAAVARFFAGLPGASLAWPAGLPGALLLAAVTALLLLVLLARLPRTARRVLAAALAGVVIVVAVATLAGRVIADAGRPADWAIAACDVGQGDAMIVRSAGRVALLDTGPSPTLLRACLATLGVTRVDLLVLSHFDLDHIAGTPAVDGMVDRALVGPPSGRPREAQLLAGLRSAGATVEQVSIGVAGRLGDLDWRILWPTADHAGYEPGNESSVTIEFRPADGCRSGCLRSMFVGDLNEHAQTGLLTANPRLGHLDVIEVGHHGSADQAPAMYARVTAVVGLIGVGLHNRYGHPTATALGILRRVRTVVARTDLQGLVLVAPGARPGELRLWSARRGVGGGP</sequence>
<evidence type="ECO:0000313" key="10">
    <source>
        <dbReference type="Proteomes" id="UP000479756"/>
    </source>
</evidence>
<keyword evidence="4 6" id="KW-1133">Transmembrane helix</keyword>
<dbReference type="Pfam" id="PF03772">
    <property type="entry name" value="Competence"/>
    <property type="match status" value="1"/>
</dbReference>
<feature type="transmembrane region" description="Helical" evidence="6">
    <location>
        <begin position="28"/>
        <end position="48"/>
    </location>
</feature>
<evidence type="ECO:0000259" key="8">
    <source>
        <dbReference type="Pfam" id="PF03772"/>
    </source>
</evidence>
<comment type="subcellular location">
    <subcellularLocation>
        <location evidence="1">Cell membrane</location>
        <topology evidence="1">Multi-pass membrane protein</topology>
    </subcellularLocation>
</comment>
<evidence type="ECO:0000313" key="9">
    <source>
        <dbReference type="EMBL" id="NEM89832.1"/>
    </source>
</evidence>
<dbReference type="PANTHER" id="PTHR30619">
    <property type="entry name" value="DNA INTERNALIZATION/COMPETENCE PROTEIN COMEC/REC2"/>
    <property type="match status" value="1"/>
</dbReference>
<feature type="transmembrane region" description="Helical" evidence="6">
    <location>
        <begin position="329"/>
        <end position="347"/>
    </location>
</feature>
<keyword evidence="3 6" id="KW-0812">Transmembrane</keyword>